<evidence type="ECO:0000313" key="3">
    <source>
        <dbReference type="EMBL" id="AEX11236.1"/>
    </source>
</evidence>
<reference evidence="6" key="1">
    <citation type="submission" date="2011-11" db="EMBL/GenBank/DDBJ databases">
        <title>Nucleotide Diversity and Divergence in the Loblolly Pine Gene Space.</title>
        <authorList>
            <person name="Neale D.B."/>
            <person name="Wegrzyn J.L."/>
            <person name="Lee J.M."/>
            <person name="Eckert A.J."/>
            <person name="Liechty J.D."/>
            <person name="Stevens K.A."/>
            <person name="Langley C.H."/>
        </authorList>
    </citation>
    <scope>NUCLEOTIDE SEQUENCE</scope>
    <source>
        <strain evidence="3">615</strain>
        <strain evidence="7">616</strain>
        <strain evidence="6">619</strain>
        <strain evidence="5">622</strain>
        <strain evidence="4">632</strain>
        <tissue evidence="6">Megagametophyte</tissue>
    </source>
</reference>
<proteinExistence type="predicted"/>
<name>K7NHN2_PINTA</name>
<dbReference type="EMBL" id="JQ016385">
    <property type="protein sequence ID" value="AEX11238.1"/>
    <property type="molecule type" value="Genomic_DNA"/>
</dbReference>
<gene>
    <name evidence="6" type="ORF">0_12741_01</name>
</gene>
<dbReference type="EMBL" id="JQ016386">
    <property type="protein sequence ID" value="AEX11239.1"/>
    <property type="molecule type" value="Genomic_DNA"/>
</dbReference>
<evidence type="ECO:0000313" key="7">
    <source>
        <dbReference type="EMBL" id="AEX11246.1"/>
    </source>
</evidence>
<dbReference type="EMBL" id="JQ016393">
    <property type="protein sequence ID" value="AEX11246.1"/>
    <property type="molecule type" value="Genomic_DNA"/>
</dbReference>
<dbReference type="EMBL" id="JQ016383">
    <property type="protein sequence ID" value="AEX11236.1"/>
    <property type="molecule type" value="Genomic_DNA"/>
</dbReference>
<evidence type="ECO:0000313" key="6">
    <source>
        <dbReference type="EMBL" id="AEX11244.1"/>
    </source>
</evidence>
<dbReference type="EMBL" id="JQ016391">
    <property type="protein sequence ID" value="AEX11244.1"/>
    <property type="molecule type" value="Genomic_DNA"/>
</dbReference>
<evidence type="ECO:0000313" key="5">
    <source>
        <dbReference type="EMBL" id="AEX11239.1"/>
    </source>
</evidence>
<keyword evidence="2" id="KW-0812">Transmembrane</keyword>
<keyword evidence="2" id="KW-1133">Transmembrane helix</keyword>
<protein>
    <submittedName>
        <fullName evidence="6">Uncharacterized protein</fullName>
    </submittedName>
</protein>
<organism evidence="6">
    <name type="scientific">Pinus taeda</name>
    <name type="common">Loblolly pine</name>
    <dbReference type="NCBI Taxonomy" id="3352"/>
    <lineage>
        <taxon>Eukaryota</taxon>
        <taxon>Viridiplantae</taxon>
        <taxon>Streptophyta</taxon>
        <taxon>Embryophyta</taxon>
        <taxon>Tracheophyta</taxon>
        <taxon>Spermatophyta</taxon>
        <taxon>Pinopsida</taxon>
        <taxon>Pinidae</taxon>
        <taxon>Conifers I</taxon>
        <taxon>Pinales</taxon>
        <taxon>Pinaceae</taxon>
        <taxon>Pinus</taxon>
        <taxon>Pinus subgen. Pinus</taxon>
    </lineage>
</organism>
<sequence length="79" mass="8820">LTYGDVYSRMWEGPLLIIMYTFVVLIDAMMSCIFYFTCKCSSLESFDSHSLLEHTTSFSGSMDQANVNDSSPSKLLVGS</sequence>
<feature type="transmembrane region" description="Helical" evidence="2">
    <location>
        <begin position="15"/>
        <end position="36"/>
    </location>
</feature>
<evidence type="ECO:0000256" key="2">
    <source>
        <dbReference type="SAM" id="Phobius"/>
    </source>
</evidence>
<accession>K7NHN2</accession>
<evidence type="ECO:0000313" key="4">
    <source>
        <dbReference type="EMBL" id="AEX11238.1"/>
    </source>
</evidence>
<feature type="non-terminal residue" evidence="6">
    <location>
        <position position="1"/>
    </location>
</feature>
<feature type="region of interest" description="Disordered" evidence="1">
    <location>
        <begin position="60"/>
        <end position="79"/>
    </location>
</feature>
<evidence type="ECO:0000256" key="1">
    <source>
        <dbReference type="SAM" id="MobiDB-lite"/>
    </source>
</evidence>
<keyword evidence="2" id="KW-0472">Membrane</keyword>
<feature type="compositionally biased region" description="Polar residues" evidence="1">
    <location>
        <begin position="60"/>
        <end position="73"/>
    </location>
</feature>
<dbReference type="AlphaFoldDB" id="K7NHN2"/>